<feature type="transmembrane region" description="Helical" evidence="17">
    <location>
        <begin position="247"/>
        <end position="265"/>
    </location>
</feature>
<dbReference type="PRINTS" id="PR01437">
    <property type="entry name" value="NUOXDRDTASE4"/>
</dbReference>
<feature type="transmembrane region" description="Helical" evidence="17">
    <location>
        <begin position="56"/>
        <end position="75"/>
    </location>
</feature>
<evidence type="ECO:0000256" key="1">
    <source>
        <dbReference type="ARBA" id="ARBA00003257"/>
    </source>
</evidence>
<dbReference type="EMBL" id="MG421019">
    <property type="protein sequence ID" value="AZA05102.1"/>
    <property type="molecule type" value="Genomic_DNA"/>
</dbReference>
<keyword evidence="15 17" id="KW-0472">Membrane</keyword>
<feature type="transmembrane region" description="Helical" evidence="17">
    <location>
        <begin position="335"/>
        <end position="356"/>
    </location>
</feature>
<dbReference type="GO" id="GO:0042773">
    <property type="term" value="P:ATP synthesis coupled electron transport"/>
    <property type="evidence" value="ECO:0007669"/>
    <property type="project" value="InterPro"/>
</dbReference>
<dbReference type="PANTHER" id="PTHR43507">
    <property type="entry name" value="NADH-UBIQUINONE OXIDOREDUCTASE CHAIN 4"/>
    <property type="match status" value="1"/>
</dbReference>
<dbReference type="Pfam" id="PF00361">
    <property type="entry name" value="Proton_antipo_M"/>
    <property type="match status" value="1"/>
</dbReference>
<comment type="similarity">
    <text evidence="3 17">Belongs to the complex I subunit 4 family.</text>
</comment>
<evidence type="ECO:0000256" key="10">
    <source>
        <dbReference type="ARBA" id="ARBA00022982"/>
    </source>
</evidence>
<evidence type="ECO:0000256" key="8">
    <source>
        <dbReference type="ARBA" id="ARBA00022692"/>
    </source>
</evidence>
<dbReference type="EMBL" id="MG421016">
    <property type="protein sequence ID" value="AZA05063.1"/>
    <property type="molecule type" value="Genomic_DNA"/>
</dbReference>
<evidence type="ECO:0000259" key="19">
    <source>
        <dbReference type="Pfam" id="PF01059"/>
    </source>
</evidence>
<feature type="domain" description="NADH:ubiquinone oxidoreductase chain 4 N-terminal" evidence="19">
    <location>
        <begin position="1"/>
        <end position="103"/>
    </location>
</feature>
<name>A0A5S9H901_DROSU</name>
<evidence type="ECO:0000313" key="22">
    <source>
        <dbReference type="EMBL" id="QXG19540.1"/>
    </source>
</evidence>
<dbReference type="InterPro" id="IPR001750">
    <property type="entry name" value="ND/Mrp_TM"/>
</dbReference>
<dbReference type="EMBL" id="MG421015">
    <property type="protein sequence ID" value="AZA05050.1"/>
    <property type="molecule type" value="Genomic_DNA"/>
</dbReference>
<feature type="transmembrane region" description="Helical" evidence="17">
    <location>
        <begin position="376"/>
        <end position="399"/>
    </location>
</feature>
<evidence type="ECO:0000259" key="18">
    <source>
        <dbReference type="Pfam" id="PF00361"/>
    </source>
</evidence>
<feature type="transmembrane region" description="Helical" evidence="17">
    <location>
        <begin position="301"/>
        <end position="323"/>
    </location>
</feature>
<dbReference type="GO" id="GO:0015990">
    <property type="term" value="P:electron transport coupled proton transport"/>
    <property type="evidence" value="ECO:0007669"/>
    <property type="project" value="TreeGrafter"/>
</dbReference>
<evidence type="ECO:0000256" key="13">
    <source>
        <dbReference type="ARBA" id="ARBA00023075"/>
    </source>
</evidence>
<feature type="domain" description="NADH:quinone oxidoreductase/Mrp antiporter transmembrane" evidence="18">
    <location>
        <begin position="106"/>
        <end position="391"/>
    </location>
</feature>
<keyword evidence="10 17" id="KW-0249">Electron transport</keyword>
<keyword evidence="8 17" id="KW-0812">Transmembrane</keyword>
<keyword evidence="14 17" id="KW-0496">Mitochondrion</keyword>
<evidence type="ECO:0000256" key="11">
    <source>
        <dbReference type="ARBA" id="ARBA00022989"/>
    </source>
</evidence>
<keyword evidence="6 17" id="KW-0813">Transport</keyword>
<dbReference type="EMBL" id="MK659843">
    <property type="protein sequence ID" value="QXG19540.1"/>
    <property type="molecule type" value="Genomic_DNA"/>
</dbReference>
<feature type="transmembrane region" description="Helical" evidence="17">
    <location>
        <begin position="139"/>
        <end position="162"/>
    </location>
</feature>
<dbReference type="InterPro" id="IPR003918">
    <property type="entry name" value="NADH_UbQ_OxRdtase"/>
</dbReference>
<evidence type="ECO:0000313" key="21">
    <source>
        <dbReference type="EMBL" id="AZA05063.1"/>
    </source>
</evidence>
<feature type="transmembrane region" description="Helical" evidence="17">
    <location>
        <begin position="87"/>
        <end position="104"/>
    </location>
</feature>
<evidence type="ECO:0000256" key="2">
    <source>
        <dbReference type="ARBA" id="ARBA00004225"/>
    </source>
</evidence>
<dbReference type="EMBL" id="MG421014">
    <property type="protein sequence ID" value="AZA05037.1"/>
    <property type="molecule type" value="Genomic_DNA"/>
</dbReference>
<feature type="transmembrane region" description="Helical" evidence="17">
    <location>
        <begin position="272"/>
        <end position="295"/>
    </location>
</feature>
<evidence type="ECO:0000256" key="3">
    <source>
        <dbReference type="ARBA" id="ARBA00009025"/>
    </source>
</evidence>
<keyword evidence="7 17" id="KW-0679">Respiratory chain</keyword>
<comment type="function">
    <text evidence="1">Core subunit of the mitochondrial membrane respiratory chain NADH dehydrogenase (Complex I) that is believed to belong to the minimal assembly required for catalysis. Complex I functions in the transfer of electrons from NADH to the respiratory chain. The immediate electron acceptor for the enzyme is believed to be ubiquinone.</text>
</comment>
<evidence type="ECO:0000256" key="15">
    <source>
        <dbReference type="ARBA" id="ARBA00023136"/>
    </source>
</evidence>
<evidence type="ECO:0000256" key="9">
    <source>
        <dbReference type="ARBA" id="ARBA00022967"/>
    </source>
</evidence>
<gene>
    <name evidence="20" type="primary">nad4</name>
    <name evidence="22" type="synonym">ND4</name>
</gene>
<evidence type="ECO:0000256" key="12">
    <source>
        <dbReference type="ARBA" id="ARBA00023027"/>
    </source>
</evidence>
<comment type="subcellular location">
    <subcellularLocation>
        <location evidence="2 17">Mitochondrion membrane</location>
        <topology evidence="2 17">Multi-pass membrane protein</topology>
    </subcellularLocation>
</comment>
<accession>A0A5S9H901</accession>
<keyword evidence="11 17" id="KW-1133">Transmembrane helix</keyword>
<dbReference type="GO" id="GO:0003954">
    <property type="term" value="F:NADH dehydrogenase activity"/>
    <property type="evidence" value="ECO:0007669"/>
    <property type="project" value="TreeGrafter"/>
</dbReference>
<geneLocation type="mitochondrion" evidence="20"/>
<evidence type="ECO:0000256" key="14">
    <source>
        <dbReference type="ARBA" id="ARBA00023128"/>
    </source>
</evidence>
<dbReference type="PANTHER" id="PTHR43507:SF20">
    <property type="entry name" value="NADH-UBIQUINONE OXIDOREDUCTASE CHAIN 4"/>
    <property type="match status" value="1"/>
</dbReference>
<proteinExistence type="inferred from homology"/>
<evidence type="ECO:0000256" key="5">
    <source>
        <dbReference type="ARBA" id="ARBA00021006"/>
    </source>
</evidence>
<dbReference type="InterPro" id="IPR000260">
    <property type="entry name" value="NADH4_N"/>
</dbReference>
<keyword evidence="12 17" id="KW-0520">NAD</keyword>
<dbReference type="AlphaFoldDB" id="A0A5S9H901"/>
<dbReference type="EC" id="7.1.1.2" evidence="4 17"/>
<feature type="transmembrane region" description="Helical" evidence="17">
    <location>
        <begin position="110"/>
        <end position="132"/>
    </location>
</feature>
<keyword evidence="13 17" id="KW-0830">Ubiquinone</keyword>
<dbReference type="EMBL" id="MG421017">
    <property type="protein sequence ID" value="AZA05076.1"/>
    <property type="molecule type" value="Genomic_DNA"/>
</dbReference>
<dbReference type="Pfam" id="PF01059">
    <property type="entry name" value="Oxidored_q5_N"/>
    <property type="match status" value="1"/>
</dbReference>
<evidence type="ECO:0000256" key="16">
    <source>
        <dbReference type="ARBA" id="ARBA00049551"/>
    </source>
</evidence>
<dbReference type="GO" id="GO:0031966">
    <property type="term" value="C:mitochondrial membrane"/>
    <property type="evidence" value="ECO:0007669"/>
    <property type="project" value="UniProtKB-SubCell"/>
</dbReference>
<feature type="transmembrane region" description="Helical" evidence="17">
    <location>
        <begin position="7"/>
        <end position="36"/>
    </location>
</feature>
<evidence type="ECO:0000313" key="20">
    <source>
        <dbReference type="EMBL" id="AZA05050.1"/>
    </source>
</evidence>
<dbReference type="GO" id="GO:0008137">
    <property type="term" value="F:NADH dehydrogenase (ubiquinone) activity"/>
    <property type="evidence" value="ECO:0007669"/>
    <property type="project" value="UniProtKB-UniRule"/>
</dbReference>
<reference evidence="20" key="2">
    <citation type="submission" date="2017-11" db="EMBL/GenBank/DDBJ databases">
        <title>Negative frequency dependent selection maintains mtDNA variability on Drosophila subobscura populations.</title>
        <authorList>
            <person name="Kurbalija Novicic Z."/>
            <person name="Sayadi A."/>
            <person name="Arngvist G."/>
        </authorList>
    </citation>
    <scope>NUCLEOTIDE SEQUENCE</scope>
</reference>
<comment type="catalytic activity">
    <reaction evidence="16 17">
        <text>a ubiquinone + NADH + 5 H(+)(in) = a ubiquinol + NAD(+) + 4 H(+)(out)</text>
        <dbReference type="Rhea" id="RHEA:29091"/>
        <dbReference type="Rhea" id="RHEA-COMP:9565"/>
        <dbReference type="Rhea" id="RHEA-COMP:9566"/>
        <dbReference type="ChEBI" id="CHEBI:15378"/>
        <dbReference type="ChEBI" id="CHEBI:16389"/>
        <dbReference type="ChEBI" id="CHEBI:17976"/>
        <dbReference type="ChEBI" id="CHEBI:57540"/>
        <dbReference type="ChEBI" id="CHEBI:57945"/>
        <dbReference type="EC" id="7.1.1.2"/>
    </reaction>
</comment>
<feature type="transmembrane region" description="Helical" evidence="17">
    <location>
        <begin position="182"/>
        <end position="204"/>
    </location>
</feature>
<reference evidence="21" key="1">
    <citation type="submission" date="2017-11" db="EMBL/GenBank/DDBJ databases">
        <title>Negative frecuency dependent selection maintains mtDNA variability on Drosophila subobscura populations.</title>
        <authorList>
            <person name="Sayadi A."/>
            <person name="Kurbalija Novicic Z."/>
            <person name="Arngvist G."/>
        </authorList>
    </citation>
    <scope>NUCLEOTIDE SEQUENCE</scope>
</reference>
<keyword evidence="9" id="KW-1278">Translocase</keyword>
<comment type="function">
    <text evidence="17">Core subunit of the mitochondrial membrane respiratory chain NADH dehydrogenase (Complex I) which catalyzes electron transfer from NADH through the respiratory chain, using ubiquinone as an electron acceptor. Essential for the catalytic activity and assembly of complex I.</text>
</comment>
<dbReference type="EMBL" id="MG421018">
    <property type="protein sequence ID" value="AZA05089.1"/>
    <property type="molecule type" value="Genomic_DNA"/>
</dbReference>
<sequence length="446" mass="50994">MLKLVLFLLFLSPICFINNIYWMVQMLLFLVSFIFLMMNNKMNYWSEISYFLGCDILSYGLILLSLWICSLMLLASESVNKYNNYKNLFLLNILILLLLLILTFSSMNLFMFYLFFESSLIPTLFLILGWGYQPERLQAGVYLLFYTLLVSLPMLIGIFYLMNEVGSMNFYLMNNYMFNYDLLYFCLLCAFLVKMPMFLVHLWLPKAHVEAPVSGSMILAGIMLKLGGYGLLRVISFLQLMNLKYSFVWISISLVGGVLVSLICLRQTDLKALIAYSSVAHMGIALAGLLTMTYWGLSGSYTLMIAHGLCSSGLFCLANVSYERLGSRSLLINKGLLNFMPAMTLWWFLLSSANMAAPPTLNLLGEISLLNSIVSWSWLSMIMLSFLSFFSAAYTLYLYSFSQHGKLFSGVYSFSGGKIREFLLMFLHWLPLNLLILKSDSCMLWL</sequence>
<reference evidence="22" key="3">
    <citation type="submission" date="2019-03" db="EMBL/GenBank/DDBJ databases">
        <title>Characterization of fifty-two mitochondrial genomes for the family Drosophilidae (Insecta: Diptera) and their phylogenetic implications.</title>
        <authorList>
            <person name="Qian Z.-Q."/>
            <person name="Liu L."/>
        </authorList>
    </citation>
    <scope>NUCLEOTIDE SEQUENCE</scope>
</reference>
<dbReference type="GO" id="GO:0048039">
    <property type="term" value="F:ubiquinone binding"/>
    <property type="evidence" value="ECO:0007669"/>
    <property type="project" value="TreeGrafter"/>
</dbReference>
<evidence type="ECO:0000256" key="17">
    <source>
        <dbReference type="RuleBase" id="RU003297"/>
    </source>
</evidence>
<organism evidence="20">
    <name type="scientific">Drosophila subobscura</name>
    <name type="common">Fruit fly</name>
    <dbReference type="NCBI Taxonomy" id="7241"/>
    <lineage>
        <taxon>Eukaryota</taxon>
        <taxon>Metazoa</taxon>
        <taxon>Ecdysozoa</taxon>
        <taxon>Arthropoda</taxon>
        <taxon>Hexapoda</taxon>
        <taxon>Insecta</taxon>
        <taxon>Pterygota</taxon>
        <taxon>Neoptera</taxon>
        <taxon>Endopterygota</taxon>
        <taxon>Diptera</taxon>
        <taxon>Brachycera</taxon>
        <taxon>Muscomorpha</taxon>
        <taxon>Ephydroidea</taxon>
        <taxon>Drosophilidae</taxon>
        <taxon>Drosophila</taxon>
        <taxon>Sophophora</taxon>
    </lineage>
</organism>
<evidence type="ECO:0000256" key="4">
    <source>
        <dbReference type="ARBA" id="ARBA00012944"/>
    </source>
</evidence>
<protein>
    <recommendedName>
        <fullName evidence="5 17">NADH-ubiquinone oxidoreductase chain 4</fullName>
        <ecNumber evidence="4 17">7.1.1.2</ecNumber>
    </recommendedName>
</protein>
<evidence type="ECO:0000256" key="7">
    <source>
        <dbReference type="ARBA" id="ARBA00022660"/>
    </source>
</evidence>
<feature type="transmembrane region" description="Helical" evidence="17">
    <location>
        <begin position="216"/>
        <end position="235"/>
    </location>
</feature>
<evidence type="ECO:0000256" key="6">
    <source>
        <dbReference type="ARBA" id="ARBA00022448"/>
    </source>
</evidence>